<gene>
    <name evidence="6" type="primary">yehT</name>
    <name evidence="6" type="ORF">EXU30_18240</name>
</gene>
<dbReference type="SMART" id="SM00850">
    <property type="entry name" value="LytTR"/>
    <property type="match status" value="1"/>
</dbReference>
<dbReference type="CDD" id="cd17532">
    <property type="entry name" value="REC_LytTR_AlgR-like"/>
    <property type="match status" value="1"/>
</dbReference>
<accession>A0A411PLI2</accession>
<organism evidence="6 7">
    <name type="scientific">Shewanella maritima</name>
    <dbReference type="NCBI Taxonomy" id="2520507"/>
    <lineage>
        <taxon>Bacteria</taxon>
        <taxon>Pseudomonadati</taxon>
        <taxon>Pseudomonadota</taxon>
        <taxon>Gammaproteobacteria</taxon>
        <taxon>Alteromonadales</taxon>
        <taxon>Shewanellaceae</taxon>
        <taxon>Shewanella</taxon>
    </lineage>
</organism>
<dbReference type="KEGG" id="smai:EXU30_18240"/>
<dbReference type="GO" id="GO:0000976">
    <property type="term" value="F:transcription cis-regulatory region binding"/>
    <property type="evidence" value="ECO:0007669"/>
    <property type="project" value="TreeGrafter"/>
</dbReference>
<dbReference type="GO" id="GO:0000156">
    <property type="term" value="F:phosphorelay response regulator activity"/>
    <property type="evidence" value="ECO:0007669"/>
    <property type="project" value="TreeGrafter"/>
</dbReference>
<dbReference type="Gene3D" id="2.40.50.1020">
    <property type="entry name" value="LytTr DNA-binding domain"/>
    <property type="match status" value="1"/>
</dbReference>
<feature type="domain" description="Response regulatory" evidence="4">
    <location>
        <begin position="3"/>
        <end position="116"/>
    </location>
</feature>
<dbReference type="Pfam" id="PF04397">
    <property type="entry name" value="LytTR"/>
    <property type="match status" value="1"/>
</dbReference>
<dbReference type="RefSeq" id="WP_130602457.1">
    <property type="nucleotide sequence ID" value="NZ_CP036200.1"/>
</dbReference>
<dbReference type="OrthoDB" id="236568at2"/>
<evidence type="ECO:0000259" key="5">
    <source>
        <dbReference type="PROSITE" id="PS50930"/>
    </source>
</evidence>
<dbReference type="PANTHER" id="PTHR48111">
    <property type="entry name" value="REGULATOR OF RPOS"/>
    <property type="match status" value="1"/>
</dbReference>
<dbReference type="SMART" id="SM00448">
    <property type="entry name" value="REC"/>
    <property type="match status" value="1"/>
</dbReference>
<dbReference type="InterPro" id="IPR001789">
    <property type="entry name" value="Sig_transdc_resp-reg_receiver"/>
</dbReference>
<dbReference type="GO" id="GO:0032993">
    <property type="term" value="C:protein-DNA complex"/>
    <property type="evidence" value="ECO:0007669"/>
    <property type="project" value="TreeGrafter"/>
</dbReference>
<evidence type="ECO:0000259" key="4">
    <source>
        <dbReference type="PROSITE" id="PS50110"/>
    </source>
</evidence>
<feature type="domain" description="HTH LytTR-type" evidence="5">
    <location>
        <begin position="135"/>
        <end position="235"/>
    </location>
</feature>
<dbReference type="PROSITE" id="PS50930">
    <property type="entry name" value="HTH_LYTTR"/>
    <property type="match status" value="1"/>
</dbReference>
<evidence type="ECO:0000256" key="2">
    <source>
        <dbReference type="ARBA" id="ARBA00023125"/>
    </source>
</evidence>
<dbReference type="InterPro" id="IPR011006">
    <property type="entry name" value="CheY-like_superfamily"/>
</dbReference>
<feature type="modified residue" description="4-aspartylphosphate" evidence="3">
    <location>
        <position position="54"/>
    </location>
</feature>
<name>A0A411PLI2_9GAMM</name>
<sequence length="236" mass="26953">MIRCIIIDDEPFARQEIIDLLDEHDDFEVIAQCGNAIDALAQINQHKPELIFVDIQMPRINGMELIAMLNPDFLPRVVFITAYDEYAVKAFENNAFDYLLKPIDDTRFRKTLEKLRTELTPQDLSTISPTELEQLPCFCGNRLIVTQTQDVEYIMSYVGGIKVFTPFMPCHTQLTLKVLEEKTPLIRCHKQYLVAPSAITEIELLDTGAEITTKSGAKVPVSRRYLKALKQTLGFQ</sequence>
<dbReference type="GO" id="GO:0005829">
    <property type="term" value="C:cytosol"/>
    <property type="evidence" value="ECO:0007669"/>
    <property type="project" value="TreeGrafter"/>
</dbReference>
<keyword evidence="7" id="KW-1185">Reference proteome</keyword>
<dbReference type="GO" id="GO:0006355">
    <property type="term" value="P:regulation of DNA-templated transcription"/>
    <property type="evidence" value="ECO:0007669"/>
    <property type="project" value="TreeGrafter"/>
</dbReference>
<keyword evidence="1" id="KW-0902">Two-component regulatory system</keyword>
<dbReference type="PANTHER" id="PTHR48111:SF3">
    <property type="entry name" value="TRANSCRIPTIONAL REGULATORY PROTEIN BTSR"/>
    <property type="match status" value="1"/>
</dbReference>
<dbReference type="InterPro" id="IPR039420">
    <property type="entry name" value="WalR-like"/>
</dbReference>
<keyword evidence="3" id="KW-0597">Phosphoprotein</keyword>
<dbReference type="SUPFAM" id="SSF52172">
    <property type="entry name" value="CheY-like"/>
    <property type="match status" value="1"/>
</dbReference>
<evidence type="ECO:0000256" key="1">
    <source>
        <dbReference type="ARBA" id="ARBA00023012"/>
    </source>
</evidence>
<dbReference type="PROSITE" id="PS50110">
    <property type="entry name" value="RESPONSE_REGULATORY"/>
    <property type="match status" value="1"/>
</dbReference>
<dbReference type="Proteomes" id="UP000291106">
    <property type="component" value="Chromosome"/>
</dbReference>
<dbReference type="NCBIfam" id="NF008677">
    <property type="entry name" value="PRK11697.1"/>
    <property type="match status" value="1"/>
</dbReference>
<dbReference type="AlphaFoldDB" id="A0A411PLI2"/>
<dbReference type="FunFam" id="3.40.50.2300:FF:000051">
    <property type="entry name" value="Two-component response regulator yehT"/>
    <property type="match status" value="1"/>
</dbReference>
<proteinExistence type="predicted"/>
<keyword evidence="2" id="KW-0238">DNA-binding</keyword>
<dbReference type="EMBL" id="CP036200">
    <property type="protein sequence ID" value="QBF84392.1"/>
    <property type="molecule type" value="Genomic_DNA"/>
</dbReference>
<evidence type="ECO:0000256" key="3">
    <source>
        <dbReference type="PROSITE-ProRule" id="PRU00169"/>
    </source>
</evidence>
<evidence type="ECO:0000313" key="7">
    <source>
        <dbReference type="Proteomes" id="UP000291106"/>
    </source>
</evidence>
<protein>
    <submittedName>
        <fullName evidence="6">Two-component system response regulator BtsR</fullName>
    </submittedName>
</protein>
<dbReference type="InterPro" id="IPR007492">
    <property type="entry name" value="LytTR_DNA-bd_dom"/>
</dbReference>
<reference evidence="6 7" key="1">
    <citation type="submission" date="2019-02" db="EMBL/GenBank/DDBJ databases">
        <title>Shewanella sp. D4-2 isolated from Dokdo Island.</title>
        <authorList>
            <person name="Baek K."/>
        </authorList>
    </citation>
    <scope>NUCLEOTIDE SEQUENCE [LARGE SCALE GENOMIC DNA]</scope>
    <source>
        <strain evidence="6 7">D4-2</strain>
    </source>
</reference>
<dbReference type="Pfam" id="PF00072">
    <property type="entry name" value="Response_reg"/>
    <property type="match status" value="1"/>
</dbReference>
<evidence type="ECO:0000313" key="6">
    <source>
        <dbReference type="EMBL" id="QBF84392.1"/>
    </source>
</evidence>
<dbReference type="Gene3D" id="3.40.50.2300">
    <property type="match status" value="1"/>
</dbReference>